<dbReference type="GO" id="GO:0004198">
    <property type="term" value="F:calcium-dependent cysteine-type endopeptidase activity"/>
    <property type="evidence" value="ECO:0007669"/>
    <property type="project" value="InterPro"/>
</dbReference>
<dbReference type="Pfam" id="PF00648">
    <property type="entry name" value="Peptidase_C2"/>
    <property type="match status" value="1"/>
</dbReference>
<dbReference type="GO" id="GO:0006508">
    <property type="term" value="P:proteolysis"/>
    <property type="evidence" value="ECO:0007669"/>
    <property type="project" value="UniProtKB-KW"/>
</dbReference>
<sequence length="820" mass="91198">MAVATFPAQKELNEFWDKLITKTPGKVTAIFPKSLYEHLLPRKPQDGKTKARNAAESYAAAVAECKAKVKRIVRECHQTNEKFTDPDFDIESDFWCKNCIEGLVPFSYADDSGPVGPYGLGEALNTVLASGILGPLPSASVDLRTLGTALNIPSSASGPESVHRIDWIFDGQHKFTVDGFDTNDVRQGGNGDCWWISAVATLCSVKGVMERVCVVQDEECGVYGFVFHRDGEWISTVVDDNLYLSNDDFEVTYGNYYDSTGDQEREWKKTKQTGSKALYYAKCADSNETWLPLLEKAYAKVHGDYSSIEGGWSGEAVEDMTGGVTTTITTNKILSRERLWKDLLNEEQHFIFGCSSPAINGSGDSDERKGLALNHAYSIRRAVEEQDENGNKVRLVLVRNPWGKRSWNGMGEWNGPWSDGSKEWTPYWLSKLNHRFGDDGEFWMTFDDLLKRFDVIDRTRLFNEEWSIIQEWTSVNVSWVSGYLNTKFIVEVKKGGQFVIVLSQLDERYFVGLEGQYSFELTFLLQEEGAQPGDHIIRARAPSNRGSNRAVSAEVDLEPGRYEVLPKILASRNDAKQTVEEVVKELADKNPQKLRQIGLNYDLAHAKVHFEEEPPKKPKEAKQDDKSADQSASKKCDIQQPLKAESESFEITIVEPSKEEAKSDDAKVLATAKEEPKADKASEEKKPGEVSVEKEEKAEEKREEQPQKQMEGKPEGKSEEEAKESPLAEQSESSKAISAPLESVPEEPLKSPSAPPPYDPLPGREPSGSPSVVGDGVSIAGDAAPQPAANPPDAEHDKTAWNAVCVISLRVFSKDPETTI</sequence>
<reference evidence="6" key="1">
    <citation type="journal article" date="2020" name="Stud. Mycol.">
        <title>101 Dothideomycetes genomes: a test case for predicting lifestyles and emergence of pathogens.</title>
        <authorList>
            <person name="Haridas S."/>
            <person name="Albert R."/>
            <person name="Binder M."/>
            <person name="Bloem J."/>
            <person name="Labutti K."/>
            <person name="Salamov A."/>
            <person name="Andreopoulos B."/>
            <person name="Baker S."/>
            <person name="Barry K."/>
            <person name="Bills G."/>
            <person name="Bluhm B."/>
            <person name="Cannon C."/>
            <person name="Castanera R."/>
            <person name="Culley D."/>
            <person name="Daum C."/>
            <person name="Ezra D."/>
            <person name="Gonzalez J."/>
            <person name="Henrissat B."/>
            <person name="Kuo A."/>
            <person name="Liang C."/>
            <person name="Lipzen A."/>
            <person name="Lutzoni F."/>
            <person name="Magnuson J."/>
            <person name="Mondo S."/>
            <person name="Nolan M."/>
            <person name="Ohm R."/>
            <person name="Pangilinan J."/>
            <person name="Park H.-J."/>
            <person name="Ramirez L."/>
            <person name="Alfaro M."/>
            <person name="Sun H."/>
            <person name="Tritt A."/>
            <person name="Yoshinaga Y."/>
            <person name="Zwiers L.-H."/>
            <person name="Turgeon B."/>
            <person name="Goodwin S."/>
            <person name="Spatafora J."/>
            <person name="Crous P."/>
            <person name="Grigoriev I."/>
        </authorList>
    </citation>
    <scope>NUCLEOTIDE SEQUENCE</scope>
    <source>
        <strain evidence="6">CBS 101060</strain>
    </source>
</reference>
<dbReference type="PANTHER" id="PTHR10183:SF425">
    <property type="entry name" value="CALPAIN-5"/>
    <property type="match status" value="1"/>
</dbReference>
<evidence type="ECO:0000313" key="7">
    <source>
        <dbReference type="Proteomes" id="UP000799429"/>
    </source>
</evidence>
<dbReference type="InterPro" id="IPR022684">
    <property type="entry name" value="Calpain_cysteine_protease"/>
</dbReference>
<organism evidence="6 7">
    <name type="scientific">Patellaria atrata CBS 101060</name>
    <dbReference type="NCBI Taxonomy" id="1346257"/>
    <lineage>
        <taxon>Eukaryota</taxon>
        <taxon>Fungi</taxon>
        <taxon>Dikarya</taxon>
        <taxon>Ascomycota</taxon>
        <taxon>Pezizomycotina</taxon>
        <taxon>Dothideomycetes</taxon>
        <taxon>Dothideomycetes incertae sedis</taxon>
        <taxon>Patellariales</taxon>
        <taxon>Patellariaceae</taxon>
        <taxon>Patellaria</taxon>
    </lineage>
</organism>
<keyword evidence="3" id="KW-0645">Protease</keyword>
<dbReference type="InterPro" id="IPR000169">
    <property type="entry name" value="Pept_cys_AS"/>
</dbReference>
<feature type="active site" evidence="2 3">
    <location>
        <position position="193"/>
    </location>
</feature>
<evidence type="ECO:0000256" key="4">
    <source>
        <dbReference type="SAM" id="MobiDB-lite"/>
    </source>
</evidence>
<dbReference type="PROSITE" id="PS00139">
    <property type="entry name" value="THIOL_PROTEASE_CYS"/>
    <property type="match status" value="1"/>
</dbReference>
<dbReference type="EMBL" id="MU006095">
    <property type="protein sequence ID" value="KAF2839451.1"/>
    <property type="molecule type" value="Genomic_DNA"/>
</dbReference>
<keyword evidence="3" id="KW-0378">Hydrolase</keyword>
<dbReference type="OrthoDB" id="424753at2759"/>
<feature type="domain" description="Calpain catalytic" evidence="5">
    <location>
        <begin position="164"/>
        <end position="462"/>
    </location>
</feature>
<feature type="active site" evidence="2 3">
    <location>
        <position position="375"/>
    </location>
</feature>
<evidence type="ECO:0000259" key="5">
    <source>
        <dbReference type="PROSITE" id="PS50203"/>
    </source>
</evidence>
<evidence type="ECO:0000256" key="2">
    <source>
        <dbReference type="PIRSR" id="PIRSR622684-1"/>
    </source>
</evidence>
<feature type="active site" evidence="2 3">
    <location>
        <position position="400"/>
    </location>
</feature>
<proteinExistence type="inferred from homology"/>
<evidence type="ECO:0000313" key="6">
    <source>
        <dbReference type="EMBL" id="KAF2839451.1"/>
    </source>
</evidence>
<dbReference type="PANTHER" id="PTHR10183">
    <property type="entry name" value="CALPAIN"/>
    <property type="match status" value="1"/>
</dbReference>
<evidence type="ECO:0000256" key="1">
    <source>
        <dbReference type="ARBA" id="ARBA00007623"/>
    </source>
</evidence>
<keyword evidence="3" id="KW-0788">Thiol protease</keyword>
<dbReference type="Proteomes" id="UP000799429">
    <property type="component" value="Unassembled WGS sequence"/>
</dbReference>
<feature type="compositionally biased region" description="Basic and acidic residues" evidence="4">
    <location>
        <begin position="656"/>
        <end position="726"/>
    </location>
</feature>
<feature type="compositionally biased region" description="Basic and acidic residues" evidence="4">
    <location>
        <begin position="610"/>
        <end position="637"/>
    </location>
</feature>
<dbReference type="PROSITE" id="PS50203">
    <property type="entry name" value="CALPAIN_CAT"/>
    <property type="match status" value="1"/>
</dbReference>
<comment type="caution">
    <text evidence="6">The sequence shown here is derived from an EMBL/GenBank/DDBJ whole genome shotgun (WGS) entry which is preliminary data.</text>
</comment>
<feature type="region of interest" description="Disordered" evidence="4">
    <location>
        <begin position="610"/>
        <end position="796"/>
    </location>
</feature>
<dbReference type="InterPro" id="IPR001300">
    <property type="entry name" value="Peptidase_C2_calpain_cat"/>
</dbReference>
<dbReference type="Gene3D" id="3.90.70.10">
    <property type="entry name" value="Cysteine proteinases"/>
    <property type="match status" value="1"/>
</dbReference>
<dbReference type="InterPro" id="IPR038765">
    <property type="entry name" value="Papain-like_cys_pep_sf"/>
</dbReference>
<accession>A0A9P4SB81</accession>
<dbReference type="SMART" id="SM00230">
    <property type="entry name" value="CysPc"/>
    <property type="match status" value="1"/>
</dbReference>
<name>A0A9P4SB81_9PEZI</name>
<protein>
    <submittedName>
        <fullName evidence="6">Cysteine proteinase</fullName>
    </submittedName>
</protein>
<gene>
    <name evidence="6" type="ORF">M501DRAFT_1004087</name>
</gene>
<keyword evidence="7" id="KW-1185">Reference proteome</keyword>
<feature type="non-terminal residue" evidence="6">
    <location>
        <position position="820"/>
    </location>
</feature>
<comment type="similarity">
    <text evidence="1">Belongs to the peptidase C2 family.</text>
</comment>
<dbReference type="SUPFAM" id="SSF54001">
    <property type="entry name" value="Cysteine proteinases"/>
    <property type="match status" value="1"/>
</dbReference>
<dbReference type="AlphaFoldDB" id="A0A9P4SB81"/>
<feature type="compositionally biased region" description="Low complexity" evidence="4">
    <location>
        <begin position="766"/>
        <end position="787"/>
    </location>
</feature>
<evidence type="ECO:0000256" key="3">
    <source>
        <dbReference type="PROSITE-ProRule" id="PRU00239"/>
    </source>
</evidence>